<keyword evidence="2" id="KW-0540">Nuclease</keyword>
<dbReference type="InterPro" id="IPR038726">
    <property type="entry name" value="PDDEXK_AddAB-type"/>
</dbReference>
<proteinExistence type="predicted"/>
<dbReference type="Gene3D" id="3.90.320.10">
    <property type="match status" value="1"/>
</dbReference>
<dbReference type="Pfam" id="PF12705">
    <property type="entry name" value="PDDEXK_1"/>
    <property type="match status" value="1"/>
</dbReference>
<protein>
    <submittedName>
        <fullName evidence="2">Putative RecB exonuclease</fullName>
    </submittedName>
</protein>
<keyword evidence="3" id="KW-1185">Reference proteome</keyword>
<sequence length="246" mass="28685">MKYLSSSRLTLIDVCALSFKFDYVEGTNIVAPVTTWYGVFGKLCHDVLDNIAKGKYHSDHYAIEDYNKGFPACDIPEDKRGDYYARGKQAIIERYYLLTKMRSEGVIIGSELEFTVGFDFTVPQLYGFIDLAYTNEYGKIVIRDYKSSKPFTPKKMSEQWQPYVYPLAYYLVTGVKPDIFEFDHFMHGETRTVIIDDVHLELAKAKIKAQWEKIKKSNYAATYNWFWCNNFCEYKHACPLFLSKHS</sequence>
<evidence type="ECO:0000313" key="2">
    <source>
        <dbReference type="EMBL" id="AKQ08229.1"/>
    </source>
</evidence>
<dbReference type="Proteomes" id="UP000224963">
    <property type="component" value="Segment"/>
</dbReference>
<organism evidence="2 3">
    <name type="scientific">Bacillus phage PBC4</name>
    <dbReference type="NCBI Taxonomy" id="1675028"/>
    <lineage>
        <taxon>Viruses</taxon>
        <taxon>Duplodnaviria</taxon>
        <taxon>Heunggongvirae</taxon>
        <taxon>Uroviricota</taxon>
        <taxon>Caudoviricetes</taxon>
        <taxon>Sejongvirinae</taxon>
        <taxon>Yihwangvirus</taxon>
        <taxon>Yihwangvirus PBC4</taxon>
    </lineage>
</organism>
<dbReference type="EMBL" id="KT070866">
    <property type="protein sequence ID" value="AKQ08229.1"/>
    <property type="molecule type" value="Genomic_DNA"/>
</dbReference>
<reference evidence="2 3" key="1">
    <citation type="journal article" date="2016" name="FEMS Microbiol. Lett.">
        <title>Characterization of LysPBC4, a novel Bacillus cereus-specific endolysin of bacteriophage PBC4.</title>
        <authorList>
            <person name="Na H."/>
            <person name="Kong M."/>
            <person name="Ryu S."/>
        </authorList>
    </citation>
    <scope>NUCLEOTIDE SEQUENCE [LARGE SCALE GENOMIC DNA]</scope>
</reference>
<gene>
    <name evidence="2" type="ORF">PBC4_037</name>
</gene>
<name>A0A1D6X880_9CAUD</name>
<keyword evidence="2" id="KW-0378">Hydrolase</keyword>
<keyword evidence="2" id="KW-0269">Exonuclease</keyword>
<feature type="domain" description="PD-(D/E)XK endonuclease-like" evidence="1">
    <location>
        <begin position="4"/>
        <end position="239"/>
    </location>
</feature>
<dbReference type="InterPro" id="IPR011604">
    <property type="entry name" value="PDDEXK-like_dom_sf"/>
</dbReference>
<accession>A0A1D6X880</accession>
<dbReference type="GO" id="GO:0004527">
    <property type="term" value="F:exonuclease activity"/>
    <property type="evidence" value="ECO:0007669"/>
    <property type="project" value="UniProtKB-KW"/>
</dbReference>
<evidence type="ECO:0000313" key="3">
    <source>
        <dbReference type="Proteomes" id="UP000224963"/>
    </source>
</evidence>
<evidence type="ECO:0000259" key="1">
    <source>
        <dbReference type="Pfam" id="PF12705"/>
    </source>
</evidence>